<keyword evidence="2" id="KW-0472">Membrane</keyword>
<feature type="region of interest" description="Disordered" evidence="1">
    <location>
        <begin position="31"/>
        <end position="146"/>
    </location>
</feature>
<dbReference type="EMBL" id="RBVX01000004">
    <property type="protein sequence ID" value="RSL34267.1"/>
    <property type="molecule type" value="Genomic_DNA"/>
</dbReference>
<dbReference type="Proteomes" id="UP000275076">
    <property type="component" value="Unassembled WGS sequence"/>
</dbReference>
<evidence type="ECO:0000256" key="2">
    <source>
        <dbReference type="SAM" id="Phobius"/>
    </source>
</evidence>
<dbReference type="AlphaFoldDB" id="A0A3R9Q5W5"/>
<feature type="compositionally biased region" description="Acidic residues" evidence="1">
    <location>
        <begin position="78"/>
        <end position="92"/>
    </location>
</feature>
<keyword evidence="2" id="KW-1133">Transmembrane helix</keyword>
<reference evidence="3 4" key="1">
    <citation type="submission" date="2018-10" db="EMBL/GenBank/DDBJ databases">
        <title>Draft genome sequence of Bacillus salarius IM0101, isolated from a hypersaline soil in Inner Mongolia, China.</title>
        <authorList>
            <person name="Yamprayoonswat W."/>
            <person name="Boonvisut S."/>
            <person name="Jumpathong W."/>
            <person name="Sittihan S."/>
            <person name="Ruangsuj P."/>
            <person name="Wanthongcharoen S."/>
            <person name="Thongpramul N."/>
            <person name="Pimmason S."/>
            <person name="Yu B."/>
            <person name="Yasawong M."/>
        </authorList>
    </citation>
    <scope>NUCLEOTIDE SEQUENCE [LARGE SCALE GENOMIC DNA]</scope>
    <source>
        <strain evidence="3 4">IM0101</strain>
    </source>
</reference>
<feature type="compositionally biased region" description="Polar residues" evidence="1">
    <location>
        <begin position="108"/>
        <end position="126"/>
    </location>
</feature>
<keyword evidence="4" id="KW-1185">Reference proteome</keyword>
<feature type="compositionally biased region" description="Basic and acidic residues" evidence="1">
    <location>
        <begin position="59"/>
        <end position="68"/>
    </location>
</feature>
<accession>A0A3R9Q5W5</accession>
<gene>
    <name evidence="3" type="ORF">D7Z54_06840</name>
</gene>
<evidence type="ECO:0000313" key="3">
    <source>
        <dbReference type="EMBL" id="RSL34267.1"/>
    </source>
</evidence>
<comment type="caution">
    <text evidence="3">The sequence shown here is derived from an EMBL/GenBank/DDBJ whole genome shotgun (WGS) entry which is preliminary data.</text>
</comment>
<protein>
    <submittedName>
        <fullName evidence="3">Uncharacterized protein</fullName>
    </submittedName>
</protein>
<evidence type="ECO:0000313" key="4">
    <source>
        <dbReference type="Proteomes" id="UP000275076"/>
    </source>
</evidence>
<feature type="transmembrane region" description="Helical" evidence="2">
    <location>
        <begin position="6"/>
        <end position="27"/>
    </location>
</feature>
<dbReference type="OrthoDB" id="2949727at2"/>
<sequence length="146" mass="15620">MKPFYVIGVAVLVCFTIIGTAATILLYDSADDSNSSKTETKSTEELAGELDEALGVDSSEEKSDESSSTKEGQTEQQNDTDDEAEELEEQEGTETVTDKDRSAALASAPSSEDINESVRTTESSAISLGPDDESVPIDELMKIINE</sequence>
<organism evidence="3 4">
    <name type="scientific">Salibacterium salarium</name>
    <dbReference type="NCBI Taxonomy" id="284579"/>
    <lineage>
        <taxon>Bacteria</taxon>
        <taxon>Bacillati</taxon>
        <taxon>Bacillota</taxon>
        <taxon>Bacilli</taxon>
        <taxon>Bacillales</taxon>
        <taxon>Bacillaceae</taxon>
    </lineage>
</organism>
<name>A0A3R9Q5W5_9BACI</name>
<dbReference type="RefSeq" id="WP_125555088.1">
    <property type="nucleotide sequence ID" value="NZ_RBVX01000004.1"/>
</dbReference>
<proteinExistence type="predicted"/>
<keyword evidence="2" id="KW-0812">Transmembrane</keyword>
<evidence type="ECO:0000256" key="1">
    <source>
        <dbReference type="SAM" id="MobiDB-lite"/>
    </source>
</evidence>